<dbReference type="InterPro" id="IPR003688">
    <property type="entry name" value="TraG/VirD4"/>
</dbReference>
<dbReference type="Pfam" id="PF02534">
    <property type="entry name" value="T4SS-DNA_transf"/>
    <property type="match status" value="1"/>
</dbReference>
<dbReference type="Pfam" id="PF12696">
    <property type="entry name" value="TraG-D_C"/>
    <property type="match status" value="1"/>
</dbReference>
<sequence length="602" mass="63004">MQNRPPNDQLVSVALGVLAGFGALALLLRGIGSVAAFLTGLPAPTGGLASGLGVFATPLDPGSSIGAPGLNAFLFWGLVVLTLIGLGVGAGFIWRLVQRTKDRQQFQNLVGTASADEVVRVASRKALIQKAQTLRPSLPAKPAPDPREVGYLLGTAKGGQVWATIEDSMLLLGPPRSGKGVHIIINSILDAAGPVITTSTRPDNLTVTMKARERIGPTAIFDPQQLAPGLPSGMRWSPVRGCEDPLTAMIRAKGLATAANFGGVSDAGFWEGKTTAAIQAMLHAAALDGRGARTLYQWALNPTSAGDAVRILSTNSGAADGWSDSLDAMVQADPRTRDSIWQGVSLAFAALADPRVLDAVSPKPEEEFDPETFLLERGTLYLLATGSGSGAAAALVSAFIEDLVETGRKIAARSAGARLDPAMLLALDEIGNLAPIPALPTLMAEGGGTGITCLPVLQSLAQAREKWGENNSGAIWDASIVKILLGGSSNSRDLQDLSTLVGERDETTDSVTVDAYGSHSNQRSIRRVPVLPPDVLRTMPFGTGVVMLRTARPIITKLRPWSTRPDAKQLRADRAEIEALLHQAAPSKANPVVDSDSDPDVV</sequence>
<dbReference type="RefSeq" id="WP_368629948.1">
    <property type="nucleotide sequence ID" value="NZ_JAYWLU010000017.1"/>
</dbReference>
<keyword evidence="3" id="KW-1003">Cell membrane</keyword>
<dbReference type="InterPro" id="IPR051539">
    <property type="entry name" value="T4SS-coupling_protein"/>
</dbReference>
<evidence type="ECO:0000256" key="3">
    <source>
        <dbReference type="ARBA" id="ARBA00022475"/>
    </source>
</evidence>
<keyword evidence="4 7" id="KW-0812">Transmembrane</keyword>
<dbReference type="Gene3D" id="3.40.50.300">
    <property type="entry name" value="P-loop containing nucleotide triphosphate hydrolases"/>
    <property type="match status" value="1"/>
</dbReference>
<evidence type="ECO:0000256" key="7">
    <source>
        <dbReference type="SAM" id="Phobius"/>
    </source>
</evidence>
<organism evidence="9 10">
    <name type="scientific">Kocuria carniphila</name>
    <dbReference type="NCBI Taxonomy" id="262208"/>
    <lineage>
        <taxon>Bacteria</taxon>
        <taxon>Bacillati</taxon>
        <taxon>Actinomycetota</taxon>
        <taxon>Actinomycetes</taxon>
        <taxon>Micrococcales</taxon>
        <taxon>Micrococcaceae</taxon>
        <taxon>Kocuria</taxon>
    </lineage>
</organism>
<dbReference type="CDD" id="cd01127">
    <property type="entry name" value="TrwB_TraG_TraD_VirD4"/>
    <property type="match status" value="1"/>
</dbReference>
<evidence type="ECO:0000256" key="5">
    <source>
        <dbReference type="ARBA" id="ARBA00022989"/>
    </source>
</evidence>
<keyword evidence="10" id="KW-1185">Reference proteome</keyword>
<protein>
    <submittedName>
        <fullName evidence="9">TraM recognition domain-containing protein</fullName>
    </submittedName>
</protein>
<dbReference type="InterPro" id="IPR027417">
    <property type="entry name" value="P-loop_NTPase"/>
</dbReference>
<evidence type="ECO:0000313" key="10">
    <source>
        <dbReference type="Proteomes" id="UP001558481"/>
    </source>
</evidence>
<evidence type="ECO:0000313" key="9">
    <source>
        <dbReference type="EMBL" id="MEX3595838.1"/>
    </source>
</evidence>
<dbReference type="InterPro" id="IPR032689">
    <property type="entry name" value="TraG-D_C"/>
</dbReference>
<dbReference type="PANTHER" id="PTHR37937">
    <property type="entry name" value="CONJUGATIVE TRANSFER: DNA TRANSPORT"/>
    <property type="match status" value="1"/>
</dbReference>
<evidence type="ECO:0000256" key="4">
    <source>
        <dbReference type="ARBA" id="ARBA00022692"/>
    </source>
</evidence>
<dbReference type="Proteomes" id="UP001558481">
    <property type="component" value="Unassembled WGS sequence"/>
</dbReference>
<evidence type="ECO:0000256" key="6">
    <source>
        <dbReference type="ARBA" id="ARBA00023136"/>
    </source>
</evidence>
<feature type="domain" description="TraD/TraG TraM recognition site" evidence="8">
    <location>
        <begin position="423"/>
        <end position="540"/>
    </location>
</feature>
<feature type="transmembrane region" description="Helical" evidence="7">
    <location>
        <begin position="73"/>
        <end position="97"/>
    </location>
</feature>
<comment type="caution">
    <text evidence="9">The sequence shown here is derived from an EMBL/GenBank/DDBJ whole genome shotgun (WGS) entry which is preliminary data.</text>
</comment>
<proteinExistence type="inferred from homology"/>
<dbReference type="SUPFAM" id="SSF52540">
    <property type="entry name" value="P-loop containing nucleoside triphosphate hydrolases"/>
    <property type="match status" value="1"/>
</dbReference>
<name>A0ABV3V7F8_9MICC</name>
<reference evidence="9 10" key="1">
    <citation type="journal article" date="2024" name="Fungal Genet. Biol.">
        <title>The porcine skin microbiome exhibits broad fungal antagonism.</title>
        <authorList>
            <person name="De La Cruz K.F."/>
            <person name="Townsend E.C."/>
            <person name="Alex Cheong J.Z."/>
            <person name="Salamzade R."/>
            <person name="Liu A."/>
            <person name="Sandstrom S."/>
            <person name="Davila E."/>
            <person name="Huang L."/>
            <person name="Xu K.H."/>
            <person name="Wu S.Y."/>
            <person name="Meudt J.J."/>
            <person name="Shanmuganayagam D."/>
            <person name="Gibson A.L.F."/>
            <person name="Kalan L.R."/>
        </authorList>
    </citation>
    <scope>NUCLEOTIDE SEQUENCE [LARGE SCALE GENOMIC DNA]</scope>
    <source>
        <strain evidence="9 10">LK2625</strain>
    </source>
</reference>
<dbReference type="PANTHER" id="PTHR37937:SF1">
    <property type="entry name" value="CONJUGATIVE TRANSFER: DNA TRANSPORT"/>
    <property type="match status" value="1"/>
</dbReference>
<keyword evidence="6 7" id="KW-0472">Membrane</keyword>
<evidence type="ECO:0000256" key="2">
    <source>
        <dbReference type="ARBA" id="ARBA00008806"/>
    </source>
</evidence>
<comment type="similarity">
    <text evidence="2">Belongs to the VirD4/TraG family.</text>
</comment>
<comment type="subcellular location">
    <subcellularLocation>
        <location evidence="1">Cell membrane</location>
        <topology evidence="1">Multi-pass membrane protein</topology>
    </subcellularLocation>
</comment>
<dbReference type="EMBL" id="JAYWLU010000017">
    <property type="protein sequence ID" value="MEX3595838.1"/>
    <property type="molecule type" value="Genomic_DNA"/>
</dbReference>
<evidence type="ECO:0000256" key="1">
    <source>
        <dbReference type="ARBA" id="ARBA00004651"/>
    </source>
</evidence>
<evidence type="ECO:0000259" key="8">
    <source>
        <dbReference type="Pfam" id="PF12696"/>
    </source>
</evidence>
<keyword evidence="5 7" id="KW-1133">Transmembrane helix</keyword>
<gene>
    <name evidence="9" type="ORF">VVR66_14055</name>
</gene>
<accession>A0ABV3V7F8</accession>